<sequence length="88" mass="10283">MPFMFASHYRTSPMSSDVQHMEENNSKENHAEKKNTSPQITEKTEANGIPGTSLKDHRISLVSMKRKKRTRFHAFTRQYKRIDEGCKI</sequence>
<dbReference type="EMBL" id="JBGFUD010007564">
    <property type="protein sequence ID" value="MFH4981620.1"/>
    <property type="molecule type" value="Genomic_DNA"/>
</dbReference>
<comment type="caution">
    <text evidence="2">The sequence shown here is derived from an EMBL/GenBank/DDBJ whole genome shotgun (WGS) entry which is preliminary data.</text>
</comment>
<proteinExistence type="predicted"/>
<evidence type="ECO:0000256" key="1">
    <source>
        <dbReference type="SAM" id="MobiDB-lite"/>
    </source>
</evidence>
<evidence type="ECO:0000313" key="3">
    <source>
        <dbReference type="Proteomes" id="UP001608902"/>
    </source>
</evidence>
<organism evidence="2 3">
    <name type="scientific">Gnathostoma spinigerum</name>
    <dbReference type="NCBI Taxonomy" id="75299"/>
    <lineage>
        <taxon>Eukaryota</taxon>
        <taxon>Metazoa</taxon>
        <taxon>Ecdysozoa</taxon>
        <taxon>Nematoda</taxon>
        <taxon>Chromadorea</taxon>
        <taxon>Rhabditida</taxon>
        <taxon>Spirurina</taxon>
        <taxon>Gnathostomatomorpha</taxon>
        <taxon>Gnathostomatoidea</taxon>
        <taxon>Gnathostomatidae</taxon>
        <taxon>Gnathostoma</taxon>
    </lineage>
</organism>
<keyword evidence="3" id="KW-1185">Reference proteome</keyword>
<evidence type="ECO:0000313" key="2">
    <source>
        <dbReference type="EMBL" id="MFH4981620.1"/>
    </source>
</evidence>
<accession>A0ABD6ENS5</accession>
<name>A0ABD6ENS5_9BILA</name>
<feature type="region of interest" description="Disordered" evidence="1">
    <location>
        <begin position="1"/>
        <end position="55"/>
    </location>
</feature>
<gene>
    <name evidence="2" type="ORF">AB6A40_008329</name>
</gene>
<feature type="compositionally biased region" description="Basic and acidic residues" evidence="1">
    <location>
        <begin position="19"/>
        <end position="35"/>
    </location>
</feature>
<protein>
    <submittedName>
        <fullName evidence="2">Uncharacterized protein</fullName>
    </submittedName>
</protein>
<dbReference type="AlphaFoldDB" id="A0ABD6ENS5"/>
<feature type="compositionally biased region" description="Polar residues" evidence="1">
    <location>
        <begin position="9"/>
        <end position="18"/>
    </location>
</feature>
<reference evidence="2 3" key="1">
    <citation type="submission" date="2024-08" db="EMBL/GenBank/DDBJ databases">
        <title>Gnathostoma spinigerum genome.</title>
        <authorList>
            <person name="Gonzalez-Bertolin B."/>
            <person name="Monzon S."/>
            <person name="Zaballos A."/>
            <person name="Jimenez P."/>
            <person name="Dekumyoy P."/>
            <person name="Varona S."/>
            <person name="Cuesta I."/>
            <person name="Sumanam S."/>
            <person name="Adisakwattana P."/>
            <person name="Gasser R.B."/>
            <person name="Hernandez-Gonzalez A."/>
            <person name="Young N.D."/>
            <person name="Perteguer M.J."/>
        </authorList>
    </citation>
    <scope>NUCLEOTIDE SEQUENCE [LARGE SCALE GENOMIC DNA]</scope>
    <source>
        <strain evidence="2">AL3</strain>
        <tissue evidence="2">Liver</tissue>
    </source>
</reference>
<dbReference type="Proteomes" id="UP001608902">
    <property type="component" value="Unassembled WGS sequence"/>
</dbReference>